<dbReference type="eggNOG" id="COG2423">
    <property type="taxonomic scope" value="Bacteria"/>
</dbReference>
<comment type="similarity">
    <text evidence="1">Belongs to the ornithine cyclodeaminase/mu-crystallin family.</text>
</comment>
<proteinExistence type="inferred from homology"/>
<gene>
    <name evidence="2" type="ORF">NA8A_07359</name>
</gene>
<evidence type="ECO:0000313" key="3">
    <source>
        <dbReference type="Proteomes" id="UP000007374"/>
    </source>
</evidence>
<dbReference type="GO" id="GO:0005737">
    <property type="term" value="C:cytoplasm"/>
    <property type="evidence" value="ECO:0007669"/>
    <property type="project" value="TreeGrafter"/>
</dbReference>
<dbReference type="PANTHER" id="PTHR13812">
    <property type="entry name" value="KETIMINE REDUCTASE MU-CRYSTALLIN"/>
    <property type="match status" value="1"/>
</dbReference>
<dbReference type="PANTHER" id="PTHR13812:SF19">
    <property type="entry name" value="KETIMINE REDUCTASE MU-CRYSTALLIN"/>
    <property type="match status" value="1"/>
</dbReference>
<keyword evidence="3" id="KW-1185">Reference proteome</keyword>
<dbReference type="Pfam" id="PF02423">
    <property type="entry name" value="OCD_Mu_crystall"/>
    <property type="match status" value="1"/>
</dbReference>
<dbReference type="PATRIC" id="fig|1231190.3.peg.1543"/>
<dbReference type="SUPFAM" id="SSF51735">
    <property type="entry name" value="NAD(P)-binding Rossmann-fold domains"/>
    <property type="match status" value="1"/>
</dbReference>
<organism evidence="2 3">
    <name type="scientific">Nitratireductor indicus C115</name>
    <dbReference type="NCBI Taxonomy" id="1231190"/>
    <lineage>
        <taxon>Bacteria</taxon>
        <taxon>Pseudomonadati</taxon>
        <taxon>Pseudomonadota</taxon>
        <taxon>Alphaproteobacteria</taxon>
        <taxon>Hyphomicrobiales</taxon>
        <taxon>Phyllobacteriaceae</taxon>
        <taxon>Nitratireductor</taxon>
    </lineage>
</organism>
<dbReference type="Gene3D" id="3.40.50.720">
    <property type="entry name" value="NAD(P)-binding Rossmann-like Domain"/>
    <property type="match status" value="1"/>
</dbReference>
<reference evidence="2 3" key="1">
    <citation type="journal article" date="2012" name="J. Bacteriol.">
        <title>Genome Sequence of Nitratireductor indicus Type Strain C115.</title>
        <authorList>
            <person name="Lai Q."/>
            <person name="Li G."/>
            <person name="Yu Z."/>
            <person name="Shao Z."/>
        </authorList>
    </citation>
    <scope>NUCLEOTIDE SEQUENCE [LARGE SCALE GENOMIC DNA]</scope>
    <source>
        <strain evidence="2 3">C115</strain>
    </source>
</reference>
<accession>K2NV02</accession>
<dbReference type="Gene3D" id="3.30.1780.10">
    <property type="entry name" value="ornithine cyclodeaminase, domain 1"/>
    <property type="match status" value="1"/>
</dbReference>
<sequence length="316" mass="33643">MIGAQPLFIGEEELRRLGLTPGEARDALSHAYRLQHAGHVRVKPKTSLDIAPGHKFQAMCAACEELDLAVVKWLGVAPRGAGDPSPGIHALAVLNDFNSGAPLAVMDANAMTGLRTAAMSALAARFLARENSRTIGFVGCGLQARMHLEAMHDLFPGLAVVLCNSRSEQSARRLADLAGTFGLEGKVCSDPARLLSESDIVVTTVPMNAGFEPFLDASNLAPGVFVAAVDIGRSWHPGGFKVFDCMATDSRLHHGIEMKPGMRIDCDLSELAGGVHPGRVSEAQRALFVFQGHATADLAIAWLVWSRLQAATGRHI</sequence>
<dbReference type="PIRSF" id="PIRSF001439">
    <property type="entry name" value="CryM"/>
    <property type="match status" value="1"/>
</dbReference>
<dbReference type="InterPro" id="IPR023401">
    <property type="entry name" value="ODC_N"/>
</dbReference>
<dbReference type="Proteomes" id="UP000007374">
    <property type="component" value="Unassembled WGS sequence"/>
</dbReference>
<dbReference type="OrthoDB" id="9785971at2"/>
<evidence type="ECO:0000313" key="2">
    <source>
        <dbReference type="EMBL" id="EKF43135.1"/>
    </source>
</evidence>
<name>K2NV02_9HYPH</name>
<protein>
    <submittedName>
        <fullName evidence="2">Ornithine cyclodeaminase/mu-crystallin</fullName>
    </submittedName>
</protein>
<evidence type="ECO:0000256" key="1">
    <source>
        <dbReference type="ARBA" id="ARBA00008903"/>
    </source>
</evidence>
<dbReference type="EMBL" id="AMSI01000004">
    <property type="protein sequence ID" value="EKF43135.1"/>
    <property type="molecule type" value="Genomic_DNA"/>
</dbReference>
<comment type="caution">
    <text evidence="2">The sequence shown here is derived from an EMBL/GenBank/DDBJ whole genome shotgun (WGS) entry which is preliminary data.</text>
</comment>
<dbReference type="AlphaFoldDB" id="K2NV02"/>
<dbReference type="InterPro" id="IPR036291">
    <property type="entry name" value="NAD(P)-bd_dom_sf"/>
</dbReference>
<dbReference type="STRING" id="721133.SAMN05216176_105171"/>
<dbReference type="RefSeq" id="WP_009756289.1">
    <property type="nucleotide sequence ID" value="NZ_AMSI01000004.1"/>
</dbReference>
<dbReference type="InterPro" id="IPR003462">
    <property type="entry name" value="ODC_Mu_crystall"/>
</dbReference>